<evidence type="ECO:0000313" key="2">
    <source>
        <dbReference type="Proteomes" id="UP001371456"/>
    </source>
</evidence>
<dbReference type="Proteomes" id="UP001371456">
    <property type="component" value="Unassembled WGS sequence"/>
</dbReference>
<reference evidence="1 2" key="1">
    <citation type="submission" date="2024-02" db="EMBL/GenBank/DDBJ databases">
        <title>de novo genome assembly of Solanum bulbocastanum strain 11H21.</title>
        <authorList>
            <person name="Hosaka A.J."/>
        </authorList>
    </citation>
    <scope>NUCLEOTIDE SEQUENCE [LARGE SCALE GENOMIC DNA]</scope>
    <source>
        <tissue evidence="1">Young leaves</tissue>
    </source>
</reference>
<dbReference type="AlphaFoldDB" id="A0AAN8TTS2"/>
<evidence type="ECO:0000313" key="1">
    <source>
        <dbReference type="EMBL" id="KAK6789711.1"/>
    </source>
</evidence>
<gene>
    <name evidence="1" type="ORF">RDI58_013511</name>
</gene>
<proteinExistence type="predicted"/>
<keyword evidence="2" id="KW-1185">Reference proteome</keyword>
<comment type="caution">
    <text evidence="1">The sequence shown here is derived from an EMBL/GenBank/DDBJ whole genome shotgun (WGS) entry which is preliminary data.</text>
</comment>
<name>A0AAN8TTS2_SOLBU</name>
<organism evidence="1 2">
    <name type="scientific">Solanum bulbocastanum</name>
    <name type="common">Wild potato</name>
    <dbReference type="NCBI Taxonomy" id="147425"/>
    <lineage>
        <taxon>Eukaryota</taxon>
        <taxon>Viridiplantae</taxon>
        <taxon>Streptophyta</taxon>
        <taxon>Embryophyta</taxon>
        <taxon>Tracheophyta</taxon>
        <taxon>Spermatophyta</taxon>
        <taxon>Magnoliopsida</taxon>
        <taxon>eudicotyledons</taxon>
        <taxon>Gunneridae</taxon>
        <taxon>Pentapetalae</taxon>
        <taxon>asterids</taxon>
        <taxon>lamiids</taxon>
        <taxon>Solanales</taxon>
        <taxon>Solanaceae</taxon>
        <taxon>Solanoideae</taxon>
        <taxon>Solaneae</taxon>
        <taxon>Solanum</taxon>
    </lineage>
</organism>
<dbReference type="EMBL" id="JBANQN010000005">
    <property type="protein sequence ID" value="KAK6789711.1"/>
    <property type="molecule type" value="Genomic_DNA"/>
</dbReference>
<protein>
    <submittedName>
        <fullName evidence="1">Uncharacterized protein</fullName>
    </submittedName>
</protein>
<accession>A0AAN8TTS2</accession>
<sequence length="18" mass="2013">MLCSRVAQTAFQFSAHCL</sequence>